<dbReference type="InterPro" id="IPR052744">
    <property type="entry name" value="GPAT/DAPAT"/>
</dbReference>
<proteinExistence type="predicted"/>
<dbReference type="Proteomes" id="UP000780801">
    <property type="component" value="Unassembled WGS sequence"/>
</dbReference>
<evidence type="ECO:0000313" key="3">
    <source>
        <dbReference type="Proteomes" id="UP000780801"/>
    </source>
</evidence>
<name>A0A9P6K9Q1_9FUNG</name>
<protein>
    <submittedName>
        <fullName evidence="2">Uncharacterized protein</fullName>
    </submittedName>
</protein>
<evidence type="ECO:0000313" key="2">
    <source>
        <dbReference type="EMBL" id="KAF9571194.1"/>
    </source>
</evidence>
<dbReference type="GO" id="GO:0004366">
    <property type="term" value="F:glycerol-3-phosphate O-acyltransferase activity"/>
    <property type="evidence" value="ECO:0007669"/>
    <property type="project" value="TreeGrafter"/>
</dbReference>
<keyword evidence="1" id="KW-0472">Membrane</keyword>
<comment type="caution">
    <text evidence="2">The sequence shown here is derived from an EMBL/GenBank/DDBJ whole genome shotgun (WGS) entry which is preliminary data.</text>
</comment>
<feature type="non-terminal residue" evidence="2">
    <location>
        <position position="1"/>
    </location>
</feature>
<dbReference type="PANTHER" id="PTHR31605">
    <property type="entry name" value="GLYCEROL-3-PHOSPHATE O-ACYLTRANSFERASE 1"/>
    <property type="match status" value="1"/>
</dbReference>
<reference evidence="2" key="1">
    <citation type="journal article" date="2020" name="Fungal Divers.">
        <title>Resolving the Mortierellaceae phylogeny through synthesis of multi-gene phylogenetics and phylogenomics.</title>
        <authorList>
            <person name="Vandepol N."/>
            <person name="Liber J."/>
            <person name="Desiro A."/>
            <person name="Na H."/>
            <person name="Kennedy M."/>
            <person name="Barry K."/>
            <person name="Grigoriev I.V."/>
            <person name="Miller A.N."/>
            <person name="O'Donnell K."/>
            <person name="Stajich J.E."/>
            <person name="Bonito G."/>
        </authorList>
    </citation>
    <scope>NUCLEOTIDE SEQUENCE</scope>
    <source>
        <strain evidence="2">KOD1015</strain>
    </source>
</reference>
<feature type="transmembrane region" description="Helical" evidence="1">
    <location>
        <begin position="193"/>
        <end position="217"/>
    </location>
</feature>
<dbReference type="GO" id="GO:0016287">
    <property type="term" value="F:glycerone-phosphate O-acyltransferase activity"/>
    <property type="evidence" value="ECO:0007669"/>
    <property type="project" value="TreeGrafter"/>
</dbReference>
<gene>
    <name evidence="2" type="ORF">BGW38_008666</name>
</gene>
<keyword evidence="3" id="KW-1185">Reference proteome</keyword>
<organism evidence="2 3">
    <name type="scientific">Lunasporangiospora selenospora</name>
    <dbReference type="NCBI Taxonomy" id="979761"/>
    <lineage>
        <taxon>Eukaryota</taxon>
        <taxon>Fungi</taxon>
        <taxon>Fungi incertae sedis</taxon>
        <taxon>Mucoromycota</taxon>
        <taxon>Mortierellomycotina</taxon>
        <taxon>Mortierellomycetes</taxon>
        <taxon>Mortierellales</taxon>
        <taxon>Mortierellaceae</taxon>
        <taxon>Lunasporangiospora</taxon>
    </lineage>
</organism>
<sequence>MTASINYLHREKFRSDVLVTFHPPIVVNPQQDAPLFSSNKEERTEAVRKLTELLESTVRSNLLDAQDWNTVRIGHVARKLYAGHLGTRISLGQYVRLTRKFVAAFSQHRQIRQHQHQQQQRERDEGETEEGCKTIEEALVSSVDQKTLAMIDELADDLAGYQDQLDYYHLKDYRIKQGKPTAAVFVGKFMQRFILACILSTICIPGLVLWAPVFIAVKYKERLIRKKGLLEDNLDEIAQYKLMISTFFLPVIWGFWVLVTLPLAIFTGPGIVILMWLTIRWLEDLIHNLKSSLSLLRLLFMTEDAMYSLRDSRNALSERVHQFAVD</sequence>
<dbReference type="AlphaFoldDB" id="A0A9P6K9Q1"/>
<accession>A0A9P6K9Q1</accession>
<dbReference type="GO" id="GO:0008654">
    <property type="term" value="P:phospholipid biosynthetic process"/>
    <property type="evidence" value="ECO:0007669"/>
    <property type="project" value="TreeGrafter"/>
</dbReference>
<dbReference type="OrthoDB" id="1044435at2759"/>
<dbReference type="EMBL" id="JAABOA010006025">
    <property type="protein sequence ID" value="KAF9571194.1"/>
    <property type="molecule type" value="Genomic_DNA"/>
</dbReference>
<dbReference type="PANTHER" id="PTHR31605:SF0">
    <property type="entry name" value="GLYCEROL-3-PHOSPHATE O-ACYLTRANSFERASE 1"/>
    <property type="match status" value="1"/>
</dbReference>
<keyword evidence="1" id="KW-0812">Transmembrane</keyword>
<feature type="transmembrane region" description="Helical" evidence="1">
    <location>
        <begin position="263"/>
        <end position="282"/>
    </location>
</feature>
<keyword evidence="1" id="KW-1133">Transmembrane helix</keyword>
<evidence type="ECO:0000256" key="1">
    <source>
        <dbReference type="SAM" id="Phobius"/>
    </source>
</evidence>